<feature type="signal peptide" evidence="2">
    <location>
        <begin position="1"/>
        <end position="18"/>
    </location>
</feature>
<accession>A0A8K0TSS8</accession>
<dbReference type="PANTHER" id="PTHR35186">
    <property type="entry name" value="ANK_REP_REGION DOMAIN-CONTAINING PROTEIN"/>
    <property type="match status" value="1"/>
</dbReference>
<dbReference type="InterPro" id="IPR056002">
    <property type="entry name" value="DUF7580"/>
</dbReference>
<evidence type="ECO:0000256" key="1">
    <source>
        <dbReference type="SAM" id="MobiDB-lite"/>
    </source>
</evidence>
<proteinExistence type="predicted"/>
<keyword evidence="2" id="KW-0732">Signal</keyword>
<comment type="caution">
    <text evidence="4">The sequence shown here is derived from an EMBL/GenBank/DDBJ whole genome shotgun (WGS) entry which is preliminary data.</text>
</comment>
<feature type="domain" description="DUF7580" evidence="3">
    <location>
        <begin position="317"/>
        <end position="530"/>
    </location>
</feature>
<sequence length="562" mass="63203">MAEVAGLVLGGIPLVILALEKYAEPLSAYHRYRVSIEDFRSDLIIQRRQLHTTISAIGLSDDSTTEELRECLERQFPDVAEELMSIFRRMNGLTAELLKDLDVDVKGRPTLLPDKLKWEWRRVKHSVNIKKREKIVADLRHWNQDLKGCLEKSEVPAEDESQMVQDLKRRFNPKRCAALRQSLDSLHGALGSAFTCDCTGPSHEAAIDLDWVSYELAANPIKVVVLSKADMRTGDCRAWRRLHATPESDIRPSLNGPPTPVVTPDRIPSPKSPPLKTKAVQFSILRALSRTGPEVPSVVTTTVALESLDVPAMAEPTSRLTDLCTAVCSGHVSSTKRGLIEDPCQEKHFSIWHSKERHEIKEKIPIKSLLSRTPAGPHQRRWPMLSAKERYGLAVSIAWSVLHLGDSPWLRDLWDKEQMGVFVENRNQQEFLSRYPCTSSTFGSATDGTETPAADKFYNHISHKNVFLLGVLLVELCTNEPITGSGSILDVYEAARNKLEEVCCTAGNSYGYAAERCIKFAFEGRESYRQFCFSTFRQQFHDVVLAPIKATYLMFPDSYGPL</sequence>
<protein>
    <recommendedName>
        <fullName evidence="3">DUF7580 domain-containing protein</fullName>
    </recommendedName>
</protein>
<evidence type="ECO:0000313" key="5">
    <source>
        <dbReference type="Proteomes" id="UP000813385"/>
    </source>
</evidence>
<dbReference type="Proteomes" id="UP000813385">
    <property type="component" value="Unassembled WGS sequence"/>
</dbReference>
<feature type="chain" id="PRO_5035423659" description="DUF7580 domain-containing protein" evidence="2">
    <location>
        <begin position="19"/>
        <end position="562"/>
    </location>
</feature>
<gene>
    <name evidence="4" type="ORF">B0T11DRAFT_316977</name>
</gene>
<dbReference type="OrthoDB" id="3565018at2759"/>
<dbReference type="EMBL" id="JAGPXD010000002">
    <property type="protein sequence ID" value="KAH7368949.1"/>
    <property type="molecule type" value="Genomic_DNA"/>
</dbReference>
<feature type="region of interest" description="Disordered" evidence="1">
    <location>
        <begin position="247"/>
        <end position="273"/>
    </location>
</feature>
<evidence type="ECO:0000313" key="4">
    <source>
        <dbReference type="EMBL" id="KAH7368949.1"/>
    </source>
</evidence>
<dbReference type="Pfam" id="PF24476">
    <property type="entry name" value="DUF7580"/>
    <property type="match status" value="1"/>
</dbReference>
<organism evidence="4 5">
    <name type="scientific">Plectosphaerella cucumerina</name>
    <dbReference type="NCBI Taxonomy" id="40658"/>
    <lineage>
        <taxon>Eukaryota</taxon>
        <taxon>Fungi</taxon>
        <taxon>Dikarya</taxon>
        <taxon>Ascomycota</taxon>
        <taxon>Pezizomycotina</taxon>
        <taxon>Sordariomycetes</taxon>
        <taxon>Hypocreomycetidae</taxon>
        <taxon>Glomerellales</taxon>
        <taxon>Plectosphaerellaceae</taxon>
        <taxon>Plectosphaerella</taxon>
    </lineage>
</organism>
<evidence type="ECO:0000256" key="2">
    <source>
        <dbReference type="SAM" id="SignalP"/>
    </source>
</evidence>
<reference evidence="4" key="1">
    <citation type="journal article" date="2021" name="Nat. Commun.">
        <title>Genetic determinants of endophytism in the Arabidopsis root mycobiome.</title>
        <authorList>
            <person name="Mesny F."/>
            <person name="Miyauchi S."/>
            <person name="Thiergart T."/>
            <person name="Pickel B."/>
            <person name="Atanasova L."/>
            <person name="Karlsson M."/>
            <person name="Huettel B."/>
            <person name="Barry K.W."/>
            <person name="Haridas S."/>
            <person name="Chen C."/>
            <person name="Bauer D."/>
            <person name="Andreopoulos W."/>
            <person name="Pangilinan J."/>
            <person name="LaButti K."/>
            <person name="Riley R."/>
            <person name="Lipzen A."/>
            <person name="Clum A."/>
            <person name="Drula E."/>
            <person name="Henrissat B."/>
            <person name="Kohler A."/>
            <person name="Grigoriev I.V."/>
            <person name="Martin F.M."/>
            <person name="Hacquard S."/>
        </authorList>
    </citation>
    <scope>NUCLEOTIDE SEQUENCE</scope>
    <source>
        <strain evidence="4">MPI-CAGE-AT-0016</strain>
    </source>
</reference>
<dbReference type="PANTHER" id="PTHR35186:SF4">
    <property type="entry name" value="PRION-INHIBITION AND PROPAGATION HELO DOMAIN-CONTAINING PROTEIN"/>
    <property type="match status" value="1"/>
</dbReference>
<dbReference type="AlphaFoldDB" id="A0A8K0TSS8"/>
<name>A0A8K0TSS8_9PEZI</name>
<keyword evidence="5" id="KW-1185">Reference proteome</keyword>
<evidence type="ECO:0000259" key="3">
    <source>
        <dbReference type="Pfam" id="PF24476"/>
    </source>
</evidence>